<keyword evidence="3" id="KW-1185">Reference proteome</keyword>
<gene>
    <name evidence="2" type="ORF">BDV41DRAFT_237471</name>
</gene>
<reference evidence="3" key="1">
    <citation type="submission" date="2019-04" db="EMBL/GenBank/DDBJ databases">
        <title>Friends and foes A comparative genomics studyof 23 Aspergillus species from section Flavi.</title>
        <authorList>
            <consortium name="DOE Joint Genome Institute"/>
            <person name="Kjaerbolling I."/>
            <person name="Vesth T."/>
            <person name="Frisvad J.C."/>
            <person name="Nybo J.L."/>
            <person name="Theobald S."/>
            <person name="Kildgaard S."/>
            <person name="Isbrandt T."/>
            <person name="Kuo A."/>
            <person name="Sato A."/>
            <person name="Lyhne E.K."/>
            <person name="Kogle M.E."/>
            <person name="Wiebenga A."/>
            <person name="Kun R.S."/>
            <person name="Lubbers R.J."/>
            <person name="Makela M.R."/>
            <person name="Barry K."/>
            <person name="Chovatia M."/>
            <person name="Clum A."/>
            <person name="Daum C."/>
            <person name="Haridas S."/>
            <person name="He G."/>
            <person name="LaButti K."/>
            <person name="Lipzen A."/>
            <person name="Mondo S."/>
            <person name="Riley R."/>
            <person name="Salamov A."/>
            <person name="Simmons B.A."/>
            <person name="Magnuson J.K."/>
            <person name="Henrissat B."/>
            <person name="Mortensen U.H."/>
            <person name="Larsen T.O."/>
            <person name="Devries R.P."/>
            <person name="Grigoriev I.V."/>
            <person name="Machida M."/>
            <person name="Baker S.E."/>
            <person name="Andersen M.R."/>
        </authorList>
    </citation>
    <scope>NUCLEOTIDE SEQUENCE [LARGE SCALE GENOMIC DNA]</scope>
    <source>
        <strain evidence="3">CBS 130015</strain>
    </source>
</reference>
<dbReference type="EMBL" id="ML738294">
    <property type="protein sequence ID" value="KAE8319474.1"/>
    <property type="molecule type" value="Genomic_DNA"/>
</dbReference>
<proteinExistence type="predicted"/>
<keyword evidence="1" id="KW-0472">Membrane</keyword>
<feature type="transmembrane region" description="Helical" evidence="1">
    <location>
        <begin position="38"/>
        <end position="60"/>
    </location>
</feature>
<evidence type="ECO:0000313" key="3">
    <source>
        <dbReference type="Proteomes" id="UP000325433"/>
    </source>
</evidence>
<sequence>MSGLLGFGRVRTDKTCKILQTGRWCGTLPGIWALTIDFWLTHVLSQNFVFLFFYFSVAVLPLRVNNEIRFDLSLSYFGRIELASCLPRRQNAMRPVATENFPLLVGKFDRISRGICNKIRDLLTTLALPEFRVIGALITYVFFF</sequence>
<organism evidence="2 3">
    <name type="scientific">Aspergillus transmontanensis</name>
    <dbReference type="NCBI Taxonomy" id="1034304"/>
    <lineage>
        <taxon>Eukaryota</taxon>
        <taxon>Fungi</taxon>
        <taxon>Dikarya</taxon>
        <taxon>Ascomycota</taxon>
        <taxon>Pezizomycotina</taxon>
        <taxon>Eurotiomycetes</taxon>
        <taxon>Eurotiomycetidae</taxon>
        <taxon>Eurotiales</taxon>
        <taxon>Aspergillaceae</taxon>
        <taxon>Aspergillus</taxon>
        <taxon>Aspergillus subgen. Circumdati</taxon>
    </lineage>
</organism>
<dbReference type="AlphaFoldDB" id="A0A5N6WF69"/>
<name>A0A5N6WF69_9EURO</name>
<keyword evidence="1" id="KW-0812">Transmembrane</keyword>
<evidence type="ECO:0000256" key="1">
    <source>
        <dbReference type="SAM" id="Phobius"/>
    </source>
</evidence>
<keyword evidence="1" id="KW-1133">Transmembrane helix</keyword>
<protein>
    <submittedName>
        <fullName evidence="2">Uncharacterized protein</fullName>
    </submittedName>
</protein>
<dbReference type="Proteomes" id="UP000325433">
    <property type="component" value="Unassembled WGS sequence"/>
</dbReference>
<evidence type="ECO:0000313" key="2">
    <source>
        <dbReference type="EMBL" id="KAE8319474.1"/>
    </source>
</evidence>
<accession>A0A5N6WF69</accession>